<organism evidence="3 4">
    <name type="scientific">Phytophthora fragariaefolia</name>
    <dbReference type="NCBI Taxonomy" id="1490495"/>
    <lineage>
        <taxon>Eukaryota</taxon>
        <taxon>Sar</taxon>
        <taxon>Stramenopiles</taxon>
        <taxon>Oomycota</taxon>
        <taxon>Peronosporomycetes</taxon>
        <taxon>Peronosporales</taxon>
        <taxon>Peronosporaceae</taxon>
        <taxon>Phytophthora</taxon>
    </lineage>
</organism>
<keyword evidence="4" id="KW-1185">Reference proteome</keyword>
<feature type="signal peptide" evidence="2">
    <location>
        <begin position="1"/>
        <end position="22"/>
    </location>
</feature>
<protein>
    <submittedName>
        <fullName evidence="3">Unnamed protein product</fullName>
    </submittedName>
</protein>
<feature type="transmembrane region" description="Helical" evidence="1">
    <location>
        <begin position="120"/>
        <end position="141"/>
    </location>
</feature>
<dbReference type="OrthoDB" id="75760at2759"/>
<evidence type="ECO:0000313" key="3">
    <source>
        <dbReference type="EMBL" id="GMF25776.1"/>
    </source>
</evidence>
<accession>A0A9W6X1A9</accession>
<comment type="caution">
    <text evidence="3">The sequence shown here is derived from an EMBL/GenBank/DDBJ whole genome shotgun (WGS) entry which is preliminary data.</text>
</comment>
<dbReference type="EMBL" id="BSXT01000366">
    <property type="protein sequence ID" value="GMF25776.1"/>
    <property type="molecule type" value="Genomic_DNA"/>
</dbReference>
<name>A0A9W6X1A9_9STRA</name>
<keyword evidence="1" id="KW-1133">Transmembrane helix</keyword>
<sequence>MITHHRSQHLLLVFALFTVALAVQATLLASSNSTDTTEIALSGCQVCASSDDCSHAYLDGPGQFCGNWLDRASQRQRCCCPREATCYVTNYACKCKTSKTKAPSSSTASTTSASSSRASWGMIFGSVVLLFVASSIIWCLCPRCRANRYAALSQPAMTPVVVQAPAAYAPGYANTYTPGYPNAYAPGYAPGYAAGPVYGGPGYSSGGMGAGSSAMLGGVAGMFGGILVGQALSDAGGHHGYHGGGDTCYVDNGGGEEFGGDF</sequence>
<dbReference type="AlphaFoldDB" id="A0A9W6X1A9"/>
<evidence type="ECO:0000256" key="1">
    <source>
        <dbReference type="SAM" id="Phobius"/>
    </source>
</evidence>
<evidence type="ECO:0000256" key="2">
    <source>
        <dbReference type="SAM" id="SignalP"/>
    </source>
</evidence>
<evidence type="ECO:0000313" key="4">
    <source>
        <dbReference type="Proteomes" id="UP001165121"/>
    </source>
</evidence>
<gene>
    <name evidence="3" type="ORF">Pfra01_000470200</name>
</gene>
<keyword evidence="2" id="KW-0732">Signal</keyword>
<proteinExistence type="predicted"/>
<dbReference type="Proteomes" id="UP001165121">
    <property type="component" value="Unassembled WGS sequence"/>
</dbReference>
<reference evidence="3" key="1">
    <citation type="submission" date="2023-04" db="EMBL/GenBank/DDBJ databases">
        <title>Phytophthora fragariaefolia NBRC 109709.</title>
        <authorList>
            <person name="Ichikawa N."/>
            <person name="Sato H."/>
            <person name="Tonouchi N."/>
        </authorList>
    </citation>
    <scope>NUCLEOTIDE SEQUENCE</scope>
    <source>
        <strain evidence="3">NBRC 109709</strain>
    </source>
</reference>
<feature type="chain" id="PRO_5040898074" evidence="2">
    <location>
        <begin position="23"/>
        <end position="262"/>
    </location>
</feature>
<keyword evidence="1" id="KW-0472">Membrane</keyword>
<keyword evidence="1" id="KW-0812">Transmembrane</keyword>